<keyword evidence="6 10" id="KW-0863">Zinc-finger</keyword>
<feature type="transmembrane region" description="Helical" evidence="11">
    <location>
        <begin position="271"/>
        <end position="289"/>
    </location>
</feature>
<dbReference type="Gene3D" id="3.30.40.10">
    <property type="entry name" value="Zinc/RING finger domain, C3HC4 (zinc finger)"/>
    <property type="match status" value="1"/>
</dbReference>
<evidence type="ECO:0000256" key="7">
    <source>
        <dbReference type="ARBA" id="ARBA00022833"/>
    </source>
</evidence>
<keyword evidence="9 11" id="KW-0472">Membrane</keyword>
<evidence type="ECO:0000256" key="9">
    <source>
        <dbReference type="ARBA" id="ARBA00023136"/>
    </source>
</evidence>
<dbReference type="InterPro" id="IPR058731">
    <property type="entry name" value="Znf-B_box_ZFPL1-like"/>
</dbReference>
<evidence type="ECO:0000259" key="12">
    <source>
        <dbReference type="PROSITE" id="PS50089"/>
    </source>
</evidence>
<evidence type="ECO:0000256" key="2">
    <source>
        <dbReference type="ARBA" id="ARBA00005561"/>
    </source>
</evidence>
<evidence type="ECO:0000256" key="3">
    <source>
        <dbReference type="ARBA" id="ARBA00013701"/>
    </source>
</evidence>
<dbReference type="RefSeq" id="XP_014662008.1">
    <property type="nucleotide sequence ID" value="XM_014806522.1"/>
</dbReference>
<evidence type="ECO:0000256" key="4">
    <source>
        <dbReference type="ARBA" id="ARBA00022692"/>
    </source>
</evidence>
<sequence length="319" mass="35321">MGLCKCSKKKVTNLFCFEHRVNVCEHCLVNNHKSCVVQSYLQWLQDSDYNPNCVLCGQTMQGEDVIRLLCLDVFHWGCLNKYAKQFPANTAPAGYQCPSCTQCIFPPSNQASPIADQLRNMLSQVNWSRVGLGLPLIDEPQEQRLAAKADLQPPTQTSSAAVAGTASVADLHPSSDSYAFHQDHSSVVDVGDATGSHDRTEHRPLLAANSSPRRVFDSTSGHETMATGSLFDVDDNKYKRRSAMELFGRWFKSRSTSRRNVRDPNAMYKKFAFIVVAAMVGLLTLLLVMNRLGRSGDNDDPLLDPMANPNIRVADVVPN</sequence>
<dbReference type="GeneID" id="106805049"/>
<keyword evidence="13" id="KW-1185">Reference proteome</keyword>
<dbReference type="Pfam" id="PF25998">
    <property type="entry name" value="U-box_ZFPL1"/>
    <property type="match status" value="1"/>
</dbReference>
<proteinExistence type="inferred from homology"/>
<dbReference type="Pfam" id="PF25993">
    <property type="entry name" value="zf-B_box_ZFPL1"/>
    <property type="match status" value="1"/>
</dbReference>
<gene>
    <name evidence="14" type="primary">LOC106805049</name>
</gene>
<evidence type="ECO:0000256" key="11">
    <source>
        <dbReference type="RuleBase" id="RU369078"/>
    </source>
</evidence>
<dbReference type="PROSITE" id="PS50089">
    <property type="entry name" value="ZF_RING_2"/>
    <property type="match status" value="1"/>
</dbReference>
<dbReference type="CDD" id="cd16487">
    <property type="entry name" value="mRING-H2-C3DHC3_ZFPL1"/>
    <property type="match status" value="1"/>
</dbReference>
<dbReference type="InterPro" id="IPR013083">
    <property type="entry name" value="Znf_RING/FYVE/PHD"/>
</dbReference>
<evidence type="ECO:0000256" key="1">
    <source>
        <dbReference type="ARBA" id="ARBA00004167"/>
    </source>
</evidence>
<dbReference type="PANTHER" id="PTHR12981:SF0">
    <property type="entry name" value="ZINC FINGER PROTEIN-LIKE 1"/>
    <property type="match status" value="1"/>
</dbReference>
<dbReference type="InterPro" id="IPR058730">
    <property type="entry name" value="U-box_ZFPL1-like"/>
</dbReference>
<accession>A0ABM1DPY7</accession>
<name>A0ABM1DPY7_PRICU</name>
<evidence type="ECO:0000256" key="5">
    <source>
        <dbReference type="ARBA" id="ARBA00022723"/>
    </source>
</evidence>
<keyword evidence="4 11" id="KW-0812">Transmembrane</keyword>
<organism evidence="13 14">
    <name type="scientific">Priapulus caudatus</name>
    <name type="common">Priapulid worm</name>
    <dbReference type="NCBI Taxonomy" id="37621"/>
    <lineage>
        <taxon>Eukaryota</taxon>
        <taxon>Metazoa</taxon>
        <taxon>Ecdysozoa</taxon>
        <taxon>Scalidophora</taxon>
        <taxon>Priapulida</taxon>
        <taxon>Priapulimorpha</taxon>
        <taxon>Priapulimorphida</taxon>
        <taxon>Priapulidae</taxon>
        <taxon>Priapulus</taxon>
    </lineage>
</organism>
<dbReference type="InterPro" id="IPR039043">
    <property type="entry name" value="ZFPL1"/>
</dbReference>
<evidence type="ECO:0000313" key="14">
    <source>
        <dbReference type="RefSeq" id="XP_014662008.1"/>
    </source>
</evidence>
<keyword evidence="5 11" id="KW-0479">Metal-binding</keyword>
<feature type="domain" description="RING-type" evidence="12">
    <location>
        <begin position="53"/>
        <end position="101"/>
    </location>
</feature>
<evidence type="ECO:0000313" key="13">
    <source>
        <dbReference type="Proteomes" id="UP000695022"/>
    </source>
</evidence>
<keyword evidence="8 11" id="KW-1133">Transmembrane helix</keyword>
<dbReference type="InterPro" id="IPR001841">
    <property type="entry name" value="Znf_RING"/>
</dbReference>
<dbReference type="PANTHER" id="PTHR12981">
    <property type="entry name" value="ZINC FINGER PROTEIN-LIKE 1"/>
    <property type="match status" value="1"/>
</dbReference>
<dbReference type="Proteomes" id="UP000695022">
    <property type="component" value="Unplaced"/>
</dbReference>
<comment type="similarity">
    <text evidence="2 11">Belongs to the ZFPL1 family.</text>
</comment>
<comment type="subcellular location">
    <subcellularLocation>
        <location evidence="1 11">Membrane</location>
        <topology evidence="1 11">Single-pass membrane protein</topology>
    </subcellularLocation>
</comment>
<evidence type="ECO:0000256" key="6">
    <source>
        <dbReference type="ARBA" id="ARBA00022771"/>
    </source>
</evidence>
<dbReference type="SUPFAM" id="SSF57850">
    <property type="entry name" value="RING/U-box"/>
    <property type="match status" value="1"/>
</dbReference>
<keyword evidence="7 11" id="KW-0862">Zinc</keyword>
<protein>
    <recommendedName>
        <fullName evidence="3 11">Zinc finger protein-like 1 homolog</fullName>
    </recommendedName>
</protein>
<reference evidence="14" key="1">
    <citation type="submission" date="2025-08" db="UniProtKB">
        <authorList>
            <consortium name="RefSeq"/>
        </authorList>
    </citation>
    <scope>IDENTIFICATION</scope>
</reference>
<evidence type="ECO:0000256" key="8">
    <source>
        <dbReference type="ARBA" id="ARBA00022989"/>
    </source>
</evidence>
<evidence type="ECO:0000256" key="10">
    <source>
        <dbReference type="PROSITE-ProRule" id="PRU00175"/>
    </source>
</evidence>